<dbReference type="Pfam" id="PF02686">
    <property type="entry name" value="GatC"/>
    <property type="match status" value="1"/>
</dbReference>
<keyword evidence="1" id="KW-0496">Mitochondrion</keyword>
<dbReference type="GO" id="GO:0030956">
    <property type="term" value="C:glutamyl-tRNA(Gln) amidotransferase complex"/>
    <property type="evidence" value="ECO:0007669"/>
    <property type="project" value="UniProtKB-UniRule"/>
</dbReference>
<dbReference type="OMA" id="KPTRTAN"/>
<reference evidence="3" key="2">
    <citation type="submission" date="2020-10" db="EMBL/GenBank/DDBJ databases">
        <authorList>
            <person name="Cooper E.A."/>
            <person name="Brenton Z.W."/>
            <person name="Flinn B.S."/>
            <person name="Jenkins J."/>
            <person name="Shu S."/>
            <person name="Flowers D."/>
            <person name="Luo F."/>
            <person name="Wang Y."/>
            <person name="Xia P."/>
            <person name="Barry K."/>
            <person name="Daum C."/>
            <person name="Lipzen A."/>
            <person name="Yoshinaga Y."/>
            <person name="Schmutz J."/>
            <person name="Saski C."/>
            <person name="Vermerris W."/>
            <person name="Kresovich S."/>
        </authorList>
    </citation>
    <scope>NUCLEOTIDE SEQUENCE</scope>
</reference>
<dbReference type="EC" id="6.3.5.-" evidence="1"/>
<dbReference type="HAMAP" id="MF_00122">
    <property type="entry name" value="GatC"/>
    <property type="match status" value="1"/>
</dbReference>
<feature type="region of interest" description="Disordered" evidence="2">
    <location>
        <begin position="28"/>
        <end position="53"/>
    </location>
</feature>
<keyword evidence="1" id="KW-0547">Nucleotide-binding</keyword>
<dbReference type="PANTHER" id="PTHR15004:SF0">
    <property type="entry name" value="GLUTAMYL-TRNA(GLN) AMIDOTRANSFERASE SUBUNIT C, MITOCHONDRIAL"/>
    <property type="match status" value="1"/>
</dbReference>
<comment type="similarity">
    <text evidence="1">Belongs to the GatC family.</text>
</comment>
<dbReference type="KEGG" id="sbi:8062190"/>
<proteinExistence type="inferred from homology"/>
<keyword evidence="1" id="KW-0648">Protein biosynthesis</keyword>
<sequence>MLSAAAAAAVIPKLRFATRPQLRRPAARTYWPRPLSSSSHVTPAAAGAGELEPPDLTRLANAARISLSPQEAEDFEPKIRQVVDWFGQLQAVDLESIEPSLRAGTTADSSLREDKPETFDNRDAIVEAIPSYDDPYIKVPRVLNKE</sequence>
<dbReference type="GO" id="GO:0050567">
    <property type="term" value="F:glutaminyl-tRNA synthase (glutamine-hydrolyzing) activity"/>
    <property type="evidence" value="ECO:0007669"/>
    <property type="project" value="UniProtKB-UniRule"/>
</dbReference>
<dbReference type="PANTHER" id="PTHR15004">
    <property type="entry name" value="GLUTAMYL-TRNA(GLN) AMIDOTRANSFERASE SUBUNIT C, MITOCHONDRIAL"/>
    <property type="match status" value="1"/>
</dbReference>
<dbReference type="Gene3D" id="1.10.20.60">
    <property type="entry name" value="Glu-tRNAGln amidotransferase C subunit, N-terminal domain"/>
    <property type="match status" value="1"/>
</dbReference>
<gene>
    <name evidence="1" type="primary">GATC</name>
    <name evidence="3" type="ORF">BDA96_01G159000</name>
</gene>
<comment type="function">
    <text evidence="1">Allows the formation of correctly charged Gln-tRNA(Gln) through the transamidation of misacylated Glu-tRNA(Gln) in chloroplasts and mitochondria. The reaction takes place in the presence of glutamine and ATP through an activated gamma-phospho-Glu-tRNA(Gln).</text>
</comment>
<evidence type="ECO:0000313" key="4">
    <source>
        <dbReference type="Proteomes" id="UP000807115"/>
    </source>
</evidence>
<protein>
    <recommendedName>
        <fullName evidence="1">Glutamyl-tRNA(Gln) amidotransferase subunit C, chloroplastic/mitochondrial</fullName>
        <shortName evidence="1">Glu-AdT subunit C</shortName>
        <ecNumber evidence="1">6.3.5.-</ecNumber>
    </recommendedName>
</protein>
<dbReference type="EMBL" id="CM027680">
    <property type="protein sequence ID" value="KAG0548347.1"/>
    <property type="molecule type" value="Genomic_DNA"/>
</dbReference>
<dbReference type="GO" id="GO:0006450">
    <property type="term" value="P:regulation of translational fidelity"/>
    <property type="evidence" value="ECO:0007669"/>
    <property type="project" value="InterPro"/>
</dbReference>
<comment type="catalytic activity">
    <reaction evidence="1">
        <text>L-glutamyl-tRNA(Gln) + L-glutamine + ATP + H2O = L-glutaminyl-tRNA(Gln) + L-glutamate + ADP + phosphate + H(+)</text>
        <dbReference type="Rhea" id="RHEA:17521"/>
        <dbReference type="Rhea" id="RHEA-COMP:9681"/>
        <dbReference type="Rhea" id="RHEA-COMP:9684"/>
        <dbReference type="ChEBI" id="CHEBI:15377"/>
        <dbReference type="ChEBI" id="CHEBI:15378"/>
        <dbReference type="ChEBI" id="CHEBI:29985"/>
        <dbReference type="ChEBI" id="CHEBI:30616"/>
        <dbReference type="ChEBI" id="CHEBI:43474"/>
        <dbReference type="ChEBI" id="CHEBI:58359"/>
        <dbReference type="ChEBI" id="CHEBI:78520"/>
        <dbReference type="ChEBI" id="CHEBI:78521"/>
        <dbReference type="ChEBI" id="CHEBI:456216"/>
    </reaction>
</comment>
<dbReference type="OrthoDB" id="2020502at2759"/>
<evidence type="ECO:0000313" key="3">
    <source>
        <dbReference type="EMBL" id="KAG0548347.1"/>
    </source>
</evidence>
<dbReference type="SMR" id="A0A921S0Q4"/>
<dbReference type="GeneID" id="8062190"/>
<keyword evidence="1" id="KW-0934">Plastid</keyword>
<name>A0A921S0Q4_SORBI</name>
<comment type="caution">
    <text evidence="3">The sequence shown here is derived from an EMBL/GenBank/DDBJ whole genome shotgun (WGS) entry which is preliminary data.</text>
</comment>
<dbReference type="GO" id="GO:0005524">
    <property type="term" value="F:ATP binding"/>
    <property type="evidence" value="ECO:0007669"/>
    <property type="project" value="UniProtKB-KW"/>
</dbReference>
<dbReference type="SUPFAM" id="SSF141000">
    <property type="entry name" value="Glu-tRNAGln amidotransferase C subunit"/>
    <property type="match status" value="1"/>
</dbReference>
<dbReference type="AlphaFoldDB" id="A0A921S0Q4"/>
<dbReference type="GO" id="GO:0005739">
    <property type="term" value="C:mitochondrion"/>
    <property type="evidence" value="ECO:0007669"/>
    <property type="project" value="UniProtKB-SubCell"/>
</dbReference>
<dbReference type="GO" id="GO:0032543">
    <property type="term" value="P:mitochondrial translation"/>
    <property type="evidence" value="ECO:0007669"/>
    <property type="project" value="UniProtKB-UniRule"/>
</dbReference>
<organism evidence="3 4">
    <name type="scientific">Sorghum bicolor</name>
    <name type="common">Sorghum</name>
    <name type="synonym">Sorghum vulgare</name>
    <dbReference type="NCBI Taxonomy" id="4558"/>
    <lineage>
        <taxon>Eukaryota</taxon>
        <taxon>Viridiplantae</taxon>
        <taxon>Streptophyta</taxon>
        <taxon>Embryophyta</taxon>
        <taxon>Tracheophyta</taxon>
        <taxon>Spermatophyta</taxon>
        <taxon>Magnoliopsida</taxon>
        <taxon>Liliopsida</taxon>
        <taxon>Poales</taxon>
        <taxon>Poaceae</taxon>
        <taxon>PACMAD clade</taxon>
        <taxon>Panicoideae</taxon>
        <taxon>Andropogonodae</taxon>
        <taxon>Andropogoneae</taxon>
        <taxon>Sorghinae</taxon>
        <taxon>Sorghum</taxon>
    </lineage>
</organism>
<evidence type="ECO:0000256" key="1">
    <source>
        <dbReference type="HAMAP-Rule" id="MF_03149"/>
    </source>
</evidence>
<keyword evidence="1" id="KW-0067">ATP-binding</keyword>
<accession>A0A921S0Q4</accession>
<dbReference type="GO" id="GO:0070681">
    <property type="term" value="P:glutaminyl-tRNAGln biosynthesis via transamidation"/>
    <property type="evidence" value="ECO:0007669"/>
    <property type="project" value="UniProtKB-UniRule"/>
</dbReference>
<dbReference type="Proteomes" id="UP000807115">
    <property type="component" value="Chromosome 1"/>
</dbReference>
<comment type="subunit">
    <text evidence="1">Subunit of the heterotrimeric GatCAB amidotransferase (AdT) complex, composed of A, B and C subunits.</text>
</comment>
<dbReference type="GO" id="GO:0009507">
    <property type="term" value="C:chloroplast"/>
    <property type="evidence" value="ECO:0007669"/>
    <property type="project" value="UniProtKB-SubCell"/>
</dbReference>
<dbReference type="Gramene" id="EER93733">
    <property type="protein sequence ID" value="EER93733"/>
    <property type="gene ID" value="SORBI_3001G151700"/>
</dbReference>
<keyword evidence="1" id="KW-0436">Ligase</keyword>
<reference evidence="3" key="1">
    <citation type="journal article" date="2019" name="BMC Genomics">
        <title>A new reference genome for Sorghum bicolor reveals high levels of sequence similarity between sweet and grain genotypes: implications for the genetics of sugar metabolism.</title>
        <authorList>
            <person name="Cooper E.A."/>
            <person name="Brenton Z.W."/>
            <person name="Flinn B.S."/>
            <person name="Jenkins J."/>
            <person name="Shu S."/>
            <person name="Flowers D."/>
            <person name="Luo F."/>
            <person name="Wang Y."/>
            <person name="Xia P."/>
            <person name="Barry K."/>
            <person name="Daum C."/>
            <person name="Lipzen A."/>
            <person name="Yoshinaga Y."/>
            <person name="Schmutz J."/>
            <person name="Saski C."/>
            <person name="Vermerris W."/>
            <person name="Kresovich S."/>
        </authorList>
    </citation>
    <scope>NUCLEOTIDE SEQUENCE</scope>
</reference>
<comment type="subcellular location">
    <subcellularLocation>
        <location evidence="1">Mitochondrion</location>
    </subcellularLocation>
    <subcellularLocation>
        <location evidence="1">Plastid</location>
        <location evidence="1">Chloroplast</location>
    </subcellularLocation>
</comment>
<dbReference type="InterPro" id="IPR003837">
    <property type="entry name" value="GatC"/>
</dbReference>
<evidence type="ECO:0000256" key="2">
    <source>
        <dbReference type="SAM" id="MobiDB-lite"/>
    </source>
</evidence>
<dbReference type="NCBIfam" id="TIGR00135">
    <property type="entry name" value="gatC"/>
    <property type="match status" value="1"/>
</dbReference>
<keyword evidence="1" id="KW-0150">Chloroplast</keyword>
<dbReference type="InterPro" id="IPR036113">
    <property type="entry name" value="Asp/Glu-ADT_sf_sub_c"/>
</dbReference>